<comment type="caution">
    <text evidence="1">The sequence shown here is derived from an EMBL/GenBank/DDBJ whole genome shotgun (WGS) entry which is preliminary data.</text>
</comment>
<evidence type="ECO:0000313" key="1">
    <source>
        <dbReference type="EMBL" id="KAL0387180.1"/>
    </source>
</evidence>
<proteinExistence type="predicted"/>
<accession>A0AAW2S520</accession>
<dbReference type="AlphaFoldDB" id="A0AAW2S520"/>
<name>A0AAW2S520_SESRA</name>
<reference evidence="1" key="1">
    <citation type="submission" date="2020-06" db="EMBL/GenBank/DDBJ databases">
        <authorList>
            <person name="Li T."/>
            <person name="Hu X."/>
            <person name="Zhang T."/>
            <person name="Song X."/>
            <person name="Zhang H."/>
            <person name="Dai N."/>
            <person name="Sheng W."/>
            <person name="Hou X."/>
            <person name="Wei L."/>
        </authorList>
    </citation>
    <scope>NUCLEOTIDE SEQUENCE</scope>
    <source>
        <strain evidence="1">G02</strain>
        <tissue evidence="1">Leaf</tissue>
    </source>
</reference>
<gene>
    <name evidence="1" type="ORF">Sradi_2599800</name>
</gene>
<protein>
    <submittedName>
        <fullName evidence="1">Uncharacterized protein</fullName>
    </submittedName>
</protein>
<dbReference type="EMBL" id="JACGWJ010000011">
    <property type="protein sequence ID" value="KAL0387180.1"/>
    <property type="molecule type" value="Genomic_DNA"/>
</dbReference>
<sequence length="89" mass="10063">MAGMLKPCTQIELRRQGVEDLPSAIAAADCLGDFKVVNDSEQRNDDFGEGNAKFGKTFKKKEKAKEVVIETFEPRAVERPRWLLHLQES</sequence>
<reference evidence="1" key="2">
    <citation type="journal article" date="2024" name="Plant">
        <title>Genomic evolution and insights into agronomic trait innovations of Sesamum species.</title>
        <authorList>
            <person name="Miao H."/>
            <person name="Wang L."/>
            <person name="Qu L."/>
            <person name="Liu H."/>
            <person name="Sun Y."/>
            <person name="Le M."/>
            <person name="Wang Q."/>
            <person name="Wei S."/>
            <person name="Zheng Y."/>
            <person name="Lin W."/>
            <person name="Duan Y."/>
            <person name="Cao H."/>
            <person name="Xiong S."/>
            <person name="Wang X."/>
            <person name="Wei L."/>
            <person name="Li C."/>
            <person name="Ma Q."/>
            <person name="Ju M."/>
            <person name="Zhao R."/>
            <person name="Li G."/>
            <person name="Mu C."/>
            <person name="Tian Q."/>
            <person name="Mei H."/>
            <person name="Zhang T."/>
            <person name="Gao T."/>
            <person name="Zhang H."/>
        </authorList>
    </citation>
    <scope>NUCLEOTIDE SEQUENCE</scope>
    <source>
        <strain evidence="1">G02</strain>
    </source>
</reference>
<organism evidence="1">
    <name type="scientific">Sesamum radiatum</name>
    <name type="common">Black benniseed</name>
    <dbReference type="NCBI Taxonomy" id="300843"/>
    <lineage>
        <taxon>Eukaryota</taxon>
        <taxon>Viridiplantae</taxon>
        <taxon>Streptophyta</taxon>
        <taxon>Embryophyta</taxon>
        <taxon>Tracheophyta</taxon>
        <taxon>Spermatophyta</taxon>
        <taxon>Magnoliopsida</taxon>
        <taxon>eudicotyledons</taxon>
        <taxon>Gunneridae</taxon>
        <taxon>Pentapetalae</taxon>
        <taxon>asterids</taxon>
        <taxon>lamiids</taxon>
        <taxon>Lamiales</taxon>
        <taxon>Pedaliaceae</taxon>
        <taxon>Sesamum</taxon>
    </lineage>
</organism>